<dbReference type="InterPro" id="IPR011010">
    <property type="entry name" value="DNA_brk_join_enz"/>
</dbReference>
<dbReference type="Proteomes" id="UP000293475">
    <property type="component" value="Unassembled WGS sequence"/>
</dbReference>
<evidence type="ECO:0000313" key="10">
    <source>
        <dbReference type="Proteomes" id="UP000293475"/>
    </source>
</evidence>
<dbReference type="GO" id="GO:0015074">
    <property type="term" value="P:DNA integration"/>
    <property type="evidence" value="ECO:0007669"/>
    <property type="project" value="InterPro"/>
</dbReference>
<dbReference type="EMBL" id="SHPO01000021">
    <property type="protein sequence ID" value="TCD77738.1"/>
    <property type="molecule type" value="Genomic_DNA"/>
</dbReference>
<dbReference type="AlphaFoldDB" id="A0A4R0S986"/>
<evidence type="ECO:0000313" key="11">
    <source>
        <dbReference type="Proteomes" id="UP000294241"/>
    </source>
</evidence>
<dbReference type="Gene3D" id="1.10.443.10">
    <property type="entry name" value="Intergrase catalytic core"/>
    <property type="match status" value="1"/>
</dbReference>
<evidence type="ECO:0000313" key="9">
    <source>
        <dbReference type="Proteomes" id="UP000292729"/>
    </source>
</evidence>
<organism evidence="2 10">
    <name type="scientific">Bifidobacterium longum subsp. longum</name>
    <dbReference type="NCBI Taxonomy" id="1679"/>
    <lineage>
        <taxon>Bacteria</taxon>
        <taxon>Bacillati</taxon>
        <taxon>Actinomycetota</taxon>
        <taxon>Actinomycetes</taxon>
        <taxon>Bifidobacteriales</taxon>
        <taxon>Bifidobacteriaceae</taxon>
        <taxon>Bifidobacterium</taxon>
    </lineage>
</organism>
<evidence type="ECO:0000313" key="4">
    <source>
        <dbReference type="EMBL" id="TCF37228.1"/>
    </source>
</evidence>
<evidence type="ECO:0000313" key="5">
    <source>
        <dbReference type="EMBL" id="TCF70289.1"/>
    </source>
</evidence>
<evidence type="ECO:0000313" key="7">
    <source>
        <dbReference type="Proteomes" id="UP000291501"/>
    </source>
</evidence>
<dbReference type="SUPFAM" id="SSF56349">
    <property type="entry name" value="DNA breaking-rejoining enzymes"/>
    <property type="match status" value="1"/>
</dbReference>
<evidence type="ECO:0000313" key="6">
    <source>
        <dbReference type="EMBL" id="TCF82371.1"/>
    </source>
</evidence>
<evidence type="ECO:0000313" key="3">
    <source>
        <dbReference type="EMBL" id="TCD81710.1"/>
    </source>
</evidence>
<dbReference type="EMBL" id="SHST01000037">
    <property type="protein sequence ID" value="TCF37228.1"/>
    <property type="molecule type" value="Genomic_DNA"/>
</dbReference>
<dbReference type="EMBL" id="SHPR01000056">
    <property type="protein sequence ID" value="TCD81710.1"/>
    <property type="molecule type" value="Genomic_DNA"/>
</dbReference>
<dbReference type="EMBL" id="SHTN01000023">
    <property type="protein sequence ID" value="TCF82371.1"/>
    <property type="molecule type" value="Genomic_DNA"/>
</dbReference>
<comment type="caution">
    <text evidence="2">The sequence shown here is derived from an EMBL/GenBank/DDBJ whole genome shotgun (WGS) entry which is preliminary data.</text>
</comment>
<evidence type="ECO:0000313" key="8">
    <source>
        <dbReference type="Proteomes" id="UP000292241"/>
    </source>
</evidence>
<protein>
    <submittedName>
        <fullName evidence="2">DNA integration/recombination/inversion protein</fullName>
    </submittedName>
</protein>
<dbReference type="EMBL" id="SHTI01000020">
    <property type="protein sequence ID" value="TCF70289.1"/>
    <property type="molecule type" value="Genomic_DNA"/>
</dbReference>
<dbReference type="GO" id="GO:0003677">
    <property type="term" value="F:DNA binding"/>
    <property type="evidence" value="ECO:0007669"/>
    <property type="project" value="InterPro"/>
</dbReference>
<dbReference type="InterPro" id="IPR013762">
    <property type="entry name" value="Integrase-like_cat_sf"/>
</dbReference>
<dbReference type="Proteomes" id="UP000294241">
    <property type="component" value="Unassembled WGS sequence"/>
</dbReference>
<keyword evidence="1" id="KW-0233">DNA recombination</keyword>
<evidence type="ECO:0000256" key="1">
    <source>
        <dbReference type="ARBA" id="ARBA00023172"/>
    </source>
</evidence>
<name>A0A4R0S986_BIFLL</name>
<dbReference type="Proteomes" id="UP000291501">
    <property type="component" value="Unassembled WGS sequence"/>
</dbReference>
<dbReference type="Proteomes" id="UP000292729">
    <property type="component" value="Unassembled WGS sequence"/>
</dbReference>
<reference evidence="7 8" key="1">
    <citation type="journal article" date="2018" name="Sci. Rep.">
        <title>Genomic diversity and distribution of Bifidobacterium longum subsp. longum across the human lifespan.</title>
        <authorList>
            <person name="Odamaki T."/>
            <person name="Bottacini F."/>
            <person name="Kato K."/>
            <person name="Mitsuyama E."/>
            <person name="Yoshida K."/>
            <person name="Horigome A."/>
            <person name="Xiao J.Z."/>
            <person name="van Sinderen D."/>
        </authorList>
    </citation>
    <scope>NUCLEOTIDE SEQUENCE [LARGE SCALE GENOMIC DNA]</scope>
    <source>
        <strain evidence="2 10">MCC10004</strain>
        <strain evidence="3 8">MCC10008</strain>
        <strain evidence="4 11">MCC10100</strain>
        <strain evidence="5 9">MCC10119</strain>
        <strain evidence="6 7">MCC10126</strain>
    </source>
</reference>
<evidence type="ECO:0000313" key="2">
    <source>
        <dbReference type="EMBL" id="TCD77738.1"/>
    </source>
</evidence>
<gene>
    <name evidence="2" type="ORF">MCC10004_1325</name>
    <name evidence="3" type="ORF">MCC10008_2152</name>
    <name evidence="4" type="ORF">MCC10100_1997</name>
    <name evidence="5" type="ORF">MCC10119_1148</name>
    <name evidence="6" type="ORF">MCC10126_1289</name>
</gene>
<dbReference type="GO" id="GO:0006310">
    <property type="term" value="P:DNA recombination"/>
    <property type="evidence" value="ECO:0007669"/>
    <property type="project" value="UniProtKB-KW"/>
</dbReference>
<dbReference type="Proteomes" id="UP000292241">
    <property type="component" value="Unassembled WGS sequence"/>
</dbReference>
<proteinExistence type="predicted"/>
<reference evidence="2" key="2">
    <citation type="submission" date="2019-02" db="EMBL/GenBank/DDBJ databases">
        <authorList>
            <person name="Odamaki T."/>
        </authorList>
    </citation>
    <scope>NUCLEOTIDE SEQUENCE</scope>
    <source>
        <strain evidence="2">MCC10004</strain>
        <strain evidence="3">MCC10008</strain>
        <strain evidence="4">MCC10100</strain>
        <strain evidence="5">MCC10119</strain>
        <strain evidence="6">MCC10126</strain>
    </source>
</reference>
<sequence>MLLVSQLLGHSSVSTTMRYIGINTDLMRDAVEATTRADVSECRQREAVTAFMPAKTMQGLTFGG</sequence>
<accession>A0A4R0S986</accession>